<gene>
    <name evidence="2" type="ORF">KK060_09845</name>
</gene>
<dbReference type="InterPro" id="IPR052532">
    <property type="entry name" value="SUA5_domain"/>
</dbReference>
<dbReference type="RefSeq" id="WP_254153544.1">
    <property type="nucleotide sequence ID" value="NZ_JAHESD010000017.1"/>
</dbReference>
<protein>
    <submittedName>
        <fullName evidence="2">Threonylcarbamoyl-AMP synthase</fullName>
    </submittedName>
</protein>
<dbReference type="Pfam" id="PF01300">
    <property type="entry name" value="Sua5_yciO_yrdC"/>
    <property type="match status" value="1"/>
</dbReference>
<dbReference type="PROSITE" id="PS51163">
    <property type="entry name" value="YRDC"/>
    <property type="match status" value="1"/>
</dbReference>
<organism evidence="2 3">
    <name type="scientific">Chryseosolibacter indicus</name>
    <dbReference type="NCBI Taxonomy" id="2782351"/>
    <lineage>
        <taxon>Bacteria</taxon>
        <taxon>Pseudomonadati</taxon>
        <taxon>Bacteroidota</taxon>
        <taxon>Cytophagia</taxon>
        <taxon>Cytophagales</taxon>
        <taxon>Chryseotaleaceae</taxon>
        <taxon>Chryseosolibacter</taxon>
    </lineage>
</organism>
<name>A0ABS5VQF9_9BACT</name>
<comment type="caution">
    <text evidence="2">The sequence shown here is derived from an EMBL/GenBank/DDBJ whole genome shotgun (WGS) entry which is preliminary data.</text>
</comment>
<dbReference type="PANTHER" id="PTHR42828:SF3">
    <property type="entry name" value="THREONYLCARBAMOYL-AMP SYNTHASE"/>
    <property type="match status" value="1"/>
</dbReference>
<accession>A0ABS5VQF9</accession>
<dbReference type="Proteomes" id="UP000772618">
    <property type="component" value="Unassembled WGS sequence"/>
</dbReference>
<dbReference type="PANTHER" id="PTHR42828">
    <property type="entry name" value="DHBP SYNTHASE RIBB-LIKE ALPHA/BETA DOMAIN-CONTAINING PROTEIN"/>
    <property type="match status" value="1"/>
</dbReference>
<dbReference type="EMBL" id="JAHESD010000017">
    <property type="protein sequence ID" value="MBT1703581.1"/>
    <property type="molecule type" value="Genomic_DNA"/>
</dbReference>
<feature type="domain" description="YrdC-like" evidence="1">
    <location>
        <begin position="15"/>
        <end position="202"/>
    </location>
</feature>
<evidence type="ECO:0000259" key="1">
    <source>
        <dbReference type="PROSITE" id="PS51163"/>
    </source>
</evidence>
<dbReference type="InterPro" id="IPR017945">
    <property type="entry name" value="DHBP_synth_RibB-like_a/b_dom"/>
</dbReference>
<evidence type="ECO:0000313" key="2">
    <source>
        <dbReference type="EMBL" id="MBT1703581.1"/>
    </source>
</evidence>
<dbReference type="SUPFAM" id="SSF55821">
    <property type="entry name" value="YrdC/RibB"/>
    <property type="match status" value="1"/>
</dbReference>
<sequence>MAAEFLKIHPKNPEQRKINHVVEVLRKGGVIIYPTDTIYGIGCDLMNKKGVERLCQILQIKPQKMNLSFICNDLSHISEYATVETPIFKLLKKALPGPFTFILESSSKVPKILDANKKTVGIRIPNHQIPLMIVSSLGNPLITSSIKDDDTILEYTTDPEEIYNDFKSLVDIVIDGGAGGNVPSTVIDCTQEQLEIVRQGLGVADEYI</sequence>
<reference evidence="2 3" key="1">
    <citation type="submission" date="2021-05" db="EMBL/GenBank/DDBJ databases">
        <title>A Polyphasic approach of four new species of the genus Ohtaekwangia: Ohtaekwangia histidinii sp. nov., Ohtaekwangia cretensis sp. nov., Ohtaekwangia indiensis sp. nov., Ohtaekwangia reichenbachii sp. nov. from diverse environment.</title>
        <authorList>
            <person name="Octaviana S."/>
        </authorList>
    </citation>
    <scope>NUCLEOTIDE SEQUENCE [LARGE SCALE GENOMIC DNA]</scope>
    <source>
        <strain evidence="2 3">PWU20</strain>
    </source>
</reference>
<proteinExistence type="predicted"/>
<dbReference type="NCBIfam" id="TIGR00057">
    <property type="entry name" value="L-threonylcarbamoyladenylate synthase"/>
    <property type="match status" value="1"/>
</dbReference>
<dbReference type="Gene3D" id="3.90.870.10">
    <property type="entry name" value="DHBP synthase"/>
    <property type="match status" value="1"/>
</dbReference>
<evidence type="ECO:0000313" key="3">
    <source>
        <dbReference type="Proteomes" id="UP000772618"/>
    </source>
</evidence>
<dbReference type="InterPro" id="IPR006070">
    <property type="entry name" value="Sua5-like_dom"/>
</dbReference>
<keyword evidence="3" id="KW-1185">Reference proteome</keyword>